<evidence type="ECO:0000313" key="2">
    <source>
        <dbReference type="EMBL" id="QDT38286.1"/>
    </source>
</evidence>
<protein>
    <submittedName>
        <fullName evidence="2">Uncharacterized protein</fullName>
    </submittedName>
</protein>
<name>A0A517R323_9PLAN</name>
<keyword evidence="1" id="KW-1133">Transmembrane helix</keyword>
<proteinExistence type="predicted"/>
<organism evidence="2 3">
    <name type="scientific">Stratiformator vulcanicus</name>
    <dbReference type="NCBI Taxonomy" id="2527980"/>
    <lineage>
        <taxon>Bacteria</taxon>
        <taxon>Pseudomonadati</taxon>
        <taxon>Planctomycetota</taxon>
        <taxon>Planctomycetia</taxon>
        <taxon>Planctomycetales</taxon>
        <taxon>Planctomycetaceae</taxon>
        <taxon>Stratiformator</taxon>
    </lineage>
</organism>
<dbReference type="RefSeq" id="WP_145364407.1">
    <property type="nucleotide sequence ID" value="NZ_CP036268.1"/>
</dbReference>
<accession>A0A517R323</accession>
<dbReference type="Proteomes" id="UP000317318">
    <property type="component" value="Chromosome"/>
</dbReference>
<evidence type="ECO:0000256" key="1">
    <source>
        <dbReference type="SAM" id="Phobius"/>
    </source>
</evidence>
<reference evidence="2 3" key="1">
    <citation type="submission" date="2019-02" db="EMBL/GenBank/DDBJ databases">
        <title>Deep-cultivation of Planctomycetes and their phenomic and genomic characterization uncovers novel biology.</title>
        <authorList>
            <person name="Wiegand S."/>
            <person name="Jogler M."/>
            <person name="Boedeker C."/>
            <person name="Pinto D."/>
            <person name="Vollmers J."/>
            <person name="Rivas-Marin E."/>
            <person name="Kohn T."/>
            <person name="Peeters S.H."/>
            <person name="Heuer A."/>
            <person name="Rast P."/>
            <person name="Oberbeckmann S."/>
            <person name="Bunk B."/>
            <person name="Jeske O."/>
            <person name="Meyerdierks A."/>
            <person name="Storesund J.E."/>
            <person name="Kallscheuer N."/>
            <person name="Luecker S."/>
            <person name="Lage O.M."/>
            <person name="Pohl T."/>
            <person name="Merkel B.J."/>
            <person name="Hornburger P."/>
            <person name="Mueller R.-W."/>
            <person name="Bruemmer F."/>
            <person name="Labrenz M."/>
            <person name="Spormann A.M."/>
            <person name="Op den Camp H."/>
            <person name="Overmann J."/>
            <person name="Amann R."/>
            <person name="Jetten M.S.M."/>
            <person name="Mascher T."/>
            <person name="Medema M.H."/>
            <person name="Devos D.P."/>
            <person name="Kaster A.-K."/>
            <person name="Ovreas L."/>
            <person name="Rohde M."/>
            <person name="Galperin M.Y."/>
            <person name="Jogler C."/>
        </authorList>
    </citation>
    <scope>NUCLEOTIDE SEQUENCE [LARGE SCALE GENOMIC DNA]</scope>
    <source>
        <strain evidence="2 3">Pan189</strain>
    </source>
</reference>
<evidence type="ECO:0000313" key="3">
    <source>
        <dbReference type="Proteomes" id="UP000317318"/>
    </source>
</evidence>
<dbReference type="EMBL" id="CP036268">
    <property type="protein sequence ID" value="QDT38286.1"/>
    <property type="molecule type" value="Genomic_DNA"/>
</dbReference>
<gene>
    <name evidence="2" type="ORF">Pan189_26760</name>
</gene>
<dbReference type="AlphaFoldDB" id="A0A517R323"/>
<sequence length="204" mass="21845">MYPRRQPFSGFLPIAISLAIAIVGAAIGFGFLFQAAFASGEEVARYDVTPGEPLAFELTRGMSPVALELAVEVVLPSGQFATKYAIYDCAITADGSTVWAGQAGAIINEDMSQSRGLFDEPHRYWAKRVLPVLDVPVSDIYELTAIANGELDLEVTGFTLRIRRNVTRVNIPLVVSGFIAMTIGILGLVLFGVRAVFKATSAGS</sequence>
<feature type="transmembrane region" description="Helical" evidence="1">
    <location>
        <begin position="171"/>
        <end position="197"/>
    </location>
</feature>
<keyword evidence="1" id="KW-0472">Membrane</keyword>
<keyword evidence="3" id="KW-1185">Reference proteome</keyword>
<keyword evidence="1" id="KW-0812">Transmembrane</keyword>
<feature type="transmembrane region" description="Helical" evidence="1">
    <location>
        <begin position="12"/>
        <end position="33"/>
    </location>
</feature>
<dbReference type="KEGG" id="svp:Pan189_26760"/>